<accession>A0A9E6URQ2</accession>
<reference evidence="1" key="1">
    <citation type="submission" date="2021-08" db="EMBL/GenBank/DDBJ databases">
        <authorList>
            <person name="Zhang H."/>
            <person name="Xu M."/>
            <person name="Yu Z."/>
            <person name="Yang L."/>
            <person name="Cai Y."/>
        </authorList>
    </citation>
    <scope>NUCLEOTIDE SEQUENCE</scope>
    <source>
        <strain evidence="1">CHL1</strain>
    </source>
</reference>
<evidence type="ECO:0000313" key="2">
    <source>
        <dbReference type="Proteomes" id="UP000825701"/>
    </source>
</evidence>
<organism evidence="1 2">
    <name type="scientific">Chenggangzhangella methanolivorans</name>
    <dbReference type="NCBI Taxonomy" id="1437009"/>
    <lineage>
        <taxon>Bacteria</taxon>
        <taxon>Pseudomonadati</taxon>
        <taxon>Pseudomonadota</taxon>
        <taxon>Alphaproteobacteria</taxon>
        <taxon>Hyphomicrobiales</taxon>
        <taxon>Methylopilaceae</taxon>
        <taxon>Chenggangzhangella</taxon>
    </lineage>
</organism>
<keyword evidence="2" id="KW-1185">Reference proteome</keyword>
<dbReference type="EMBL" id="CP081869">
    <property type="protein sequence ID" value="QZO02540.1"/>
    <property type="molecule type" value="Genomic_DNA"/>
</dbReference>
<proteinExistence type="predicted"/>
<dbReference type="Pfam" id="PF07845">
    <property type="entry name" value="DUF1636"/>
    <property type="match status" value="1"/>
</dbReference>
<dbReference type="AlphaFoldDB" id="A0A9E6URQ2"/>
<sequence length="139" mass="14307">MTVVAVCRTCKPEGDVAAEPPGARLGRATVAAVERLAGPDSVVEVRAIACLSACGRSCAASVAAPGKFSYVVGGLVPEDAEDLARFALAHADAPDGIPPWRTRPEKIRKNTVARVPPPGAEHALVEDISVAVEDVQEGS</sequence>
<evidence type="ECO:0000313" key="1">
    <source>
        <dbReference type="EMBL" id="QZO02540.1"/>
    </source>
</evidence>
<protein>
    <submittedName>
        <fullName evidence="1">DUF1636 domain-containing protein</fullName>
    </submittedName>
</protein>
<name>A0A9E6URQ2_9HYPH</name>
<gene>
    <name evidence="1" type="ORF">K6K41_26925</name>
</gene>
<dbReference type="Proteomes" id="UP000825701">
    <property type="component" value="Chromosome"/>
</dbReference>
<dbReference type="InterPro" id="IPR012863">
    <property type="entry name" value="DUF1636"/>
</dbReference>
<dbReference type="KEGG" id="cmet:K6K41_26925"/>